<keyword evidence="1" id="KW-0812">Transmembrane</keyword>
<keyword evidence="3" id="KW-1185">Reference proteome</keyword>
<organism evidence="2 3">
    <name type="scientific">Apilactobacillus kunkeei</name>
    <dbReference type="NCBI Taxonomy" id="148814"/>
    <lineage>
        <taxon>Bacteria</taxon>
        <taxon>Bacillati</taxon>
        <taxon>Bacillota</taxon>
        <taxon>Bacilli</taxon>
        <taxon>Lactobacillales</taxon>
        <taxon>Lactobacillaceae</taxon>
        <taxon>Apilactobacillus</taxon>
    </lineage>
</organism>
<evidence type="ECO:0000313" key="2">
    <source>
        <dbReference type="EMBL" id="KOY76812.1"/>
    </source>
</evidence>
<sequence>MITDIDRRKGKTIRRDVVTGGFQLIGSFINLFIFTYIALPLIIGDKTNQQTILLGVLIIFINLFQVIFTFISASKKKLLSASFIILLIEIFIIGLGSHFPFKETLIISLSTIVLAIQIMMFD</sequence>
<feature type="transmembrane region" description="Helical" evidence="1">
    <location>
        <begin position="51"/>
        <end position="71"/>
    </location>
</feature>
<name>A0A0M9DBU7_9LACO</name>
<protein>
    <submittedName>
        <fullName evidence="2">Uncharacterized protein</fullName>
    </submittedName>
</protein>
<feature type="transmembrane region" description="Helical" evidence="1">
    <location>
        <begin position="105"/>
        <end position="121"/>
    </location>
</feature>
<evidence type="ECO:0000313" key="3">
    <source>
        <dbReference type="Proteomes" id="UP000037778"/>
    </source>
</evidence>
<feature type="transmembrane region" description="Helical" evidence="1">
    <location>
        <begin position="21"/>
        <end position="39"/>
    </location>
</feature>
<gene>
    <name evidence="2" type="ORF">RZ71_12680</name>
</gene>
<dbReference type="AlphaFoldDB" id="A0A0M9DBU7"/>
<proteinExistence type="predicted"/>
<comment type="caution">
    <text evidence="2">The sequence shown here is derived from an EMBL/GenBank/DDBJ whole genome shotgun (WGS) entry which is preliminary data.</text>
</comment>
<evidence type="ECO:0000256" key="1">
    <source>
        <dbReference type="SAM" id="Phobius"/>
    </source>
</evidence>
<dbReference type="RefSeq" id="WP_053791605.1">
    <property type="nucleotide sequence ID" value="NZ_JXCY01000004.1"/>
</dbReference>
<dbReference type="Proteomes" id="UP000037778">
    <property type="component" value="Unassembled WGS sequence"/>
</dbReference>
<keyword evidence="1" id="KW-1133">Transmembrane helix</keyword>
<accession>A0A0M9DBU7</accession>
<dbReference type="EMBL" id="JXCY01000004">
    <property type="protein sequence ID" value="KOY76812.1"/>
    <property type="molecule type" value="Genomic_DNA"/>
</dbReference>
<reference evidence="2 3" key="1">
    <citation type="journal article" date="2015" name="Genome Biol. Evol.">
        <title>Functionally Structured Genomes in Lactobacillus kunkeei Colonizing the Honey Crop and Food Products of Honeybees and Stingless Bees.</title>
        <authorList>
            <person name="Tamarit D."/>
            <person name="Ellegaard K.M."/>
            <person name="Wikander J."/>
            <person name="Olofsson T."/>
            <person name="Vasquez A."/>
            <person name="Andersson S.G."/>
        </authorList>
    </citation>
    <scope>NUCLEOTIDE SEQUENCE [LARGE SCALE GENOMIC DNA]</scope>
    <source>
        <strain evidence="2 3">LAko</strain>
    </source>
</reference>
<feature type="transmembrane region" description="Helical" evidence="1">
    <location>
        <begin position="78"/>
        <end position="99"/>
    </location>
</feature>
<keyword evidence="1" id="KW-0472">Membrane</keyword>
<dbReference type="PATRIC" id="fig|148814.8.peg.463"/>